<evidence type="ECO:0000313" key="3">
    <source>
        <dbReference type="Proteomes" id="UP000605099"/>
    </source>
</evidence>
<accession>A0ABQ2JUC2</accession>
<protein>
    <recommendedName>
        <fullName evidence="4">DUF4166 domain-containing protein</fullName>
    </recommendedName>
</protein>
<dbReference type="Proteomes" id="UP000605099">
    <property type="component" value="Unassembled WGS sequence"/>
</dbReference>
<comment type="caution">
    <text evidence="2">The sequence shown here is derived from an EMBL/GenBank/DDBJ whole genome shotgun (WGS) entry which is preliminary data.</text>
</comment>
<keyword evidence="1" id="KW-0472">Membrane</keyword>
<sequence>MTGDFSEIARQAGAWIGPIGGLAGLYTFLASLHRRRLRVAVDYVSGTDLSGSWHRFTVTNRSDLTLTFRTIGPAWFLSTPLGRQFLGFTFDAEDNDPPLTILGAHTSIEWHMSDDDWQLASPARLRDRAHLRVGVEIPRLGRLAWIKPRRPTSWDLSLRERTIHRLYGLWGASLP</sequence>
<keyword evidence="1" id="KW-0812">Transmembrane</keyword>
<keyword evidence="3" id="KW-1185">Reference proteome</keyword>
<organism evidence="2 3">
    <name type="scientific">Novosphingobium indicum</name>
    <dbReference type="NCBI Taxonomy" id="462949"/>
    <lineage>
        <taxon>Bacteria</taxon>
        <taxon>Pseudomonadati</taxon>
        <taxon>Pseudomonadota</taxon>
        <taxon>Alphaproteobacteria</taxon>
        <taxon>Sphingomonadales</taxon>
        <taxon>Sphingomonadaceae</taxon>
        <taxon>Novosphingobium</taxon>
    </lineage>
</organism>
<reference evidence="3" key="1">
    <citation type="journal article" date="2019" name="Int. J. Syst. Evol. Microbiol.">
        <title>The Global Catalogue of Microorganisms (GCM) 10K type strain sequencing project: providing services to taxonomists for standard genome sequencing and annotation.</title>
        <authorList>
            <consortium name="The Broad Institute Genomics Platform"/>
            <consortium name="The Broad Institute Genome Sequencing Center for Infectious Disease"/>
            <person name="Wu L."/>
            <person name="Ma J."/>
        </authorList>
    </citation>
    <scope>NUCLEOTIDE SEQUENCE [LARGE SCALE GENOMIC DNA]</scope>
    <source>
        <strain evidence="3">CGMCC 1.6784</strain>
    </source>
</reference>
<keyword evidence="1" id="KW-1133">Transmembrane helix</keyword>
<gene>
    <name evidence="2" type="ORF">GCM10011349_33070</name>
</gene>
<feature type="transmembrane region" description="Helical" evidence="1">
    <location>
        <begin position="12"/>
        <end position="29"/>
    </location>
</feature>
<proteinExistence type="predicted"/>
<evidence type="ECO:0000313" key="2">
    <source>
        <dbReference type="EMBL" id="GGN55903.1"/>
    </source>
</evidence>
<name>A0ABQ2JUC2_9SPHN</name>
<dbReference type="EMBL" id="BMLK01000016">
    <property type="protein sequence ID" value="GGN55903.1"/>
    <property type="molecule type" value="Genomic_DNA"/>
</dbReference>
<evidence type="ECO:0008006" key="4">
    <source>
        <dbReference type="Google" id="ProtNLM"/>
    </source>
</evidence>
<dbReference type="RefSeq" id="WP_098108339.1">
    <property type="nucleotide sequence ID" value="NZ_BMLK01000016.1"/>
</dbReference>
<evidence type="ECO:0000256" key="1">
    <source>
        <dbReference type="SAM" id="Phobius"/>
    </source>
</evidence>